<protein>
    <submittedName>
        <fullName evidence="6">N-succinyldiaminopimelate aminotransferase DapC</fullName>
    </submittedName>
</protein>
<dbReference type="EMBL" id="CP151507">
    <property type="protein sequence ID" value="WZN63289.1"/>
    <property type="molecule type" value="Genomic_DNA"/>
</dbReference>
<dbReference type="CDD" id="cd00609">
    <property type="entry name" value="AAT_like"/>
    <property type="match status" value="1"/>
</dbReference>
<dbReference type="Gene3D" id="3.90.1150.10">
    <property type="entry name" value="Aspartate Aminotransferase, domain 1"/>
    <property type="match status" value="1"/>
</dbReference>
<gene>
    <name evidence="6" type="ORF">HKI87_07g48370</name>
</gene>
<evidence type="ECO:0000256" key="2">
    <source>
        <dbReference type="ARBA" id="ARBA00022576"/>
    </source>
</evidence>
<keyword evidence="4" id="KW-0663">Pyridoxal phosphate</keyword>
<dbReference type="PANTHER" id="PTHR43807">
    <property type="entry name" value="FI04487P"/>
    <property type="match status" value="1"/>
</dbReference>
<dbReference type="PANTHER" id="PTHR43807:SF20">
    <property type="entry name" value="FI04487P"/>
    <property type="match status" value="1"/>
</dbReference>
<evidence type="ECO:0000256" key="1">
    <source>
        <dbReference type="ARBA" id="ARBA00001933"/>
    </source>
</evidence>
<reference evidence="6 7" key="1">
    <citation type="submission" date="2024-03" db="EMBL/GenBank/DDBJ databases">
        <title>Complete genome sequence of the green alga Chloropicon roscoffensis RCC1871.</title>
        <authorList>
            <person name="Lemieux C."/>
            <person name="Pombert J.-F."/>
            <person name="Otis C."/>
            <person name="Turmel M."/>
        </authorList>
    </citation>
    <scope>NUCLEOTIDE SEQUENCE [LARGE SCALE GENOMIC DNA]</scope>
    <source>
        <strain evidence="6 7">RCC1871</strain>
    </source>
</reference>
<dbReference type="InterPro" id="IPR015421">
    <property type="entry name" value="PyrdxlP-dep_Trfase_major"/>
</dbReference>
<dbReference type="InterPro" id="IPR015422">
    <property type="entry name" value="PyrdxlP-dep_Trfase_small"/>
</dbReference>
<evidence type="ECO:0000256" key="4">
    <source>
        <dbReference type="ARBA" id="ARBA00022898"/>
    </source>
</evidence>
<dbReference type="AlphaFoldDB" id="A0AAX4PC31"/>
<dbReference type="Gene3D" id="3.40.640.10">
    <property type="entry name" value="Type I PLP-dependent aspartate aminotransferase-like (Major domain)"/>
    <property type="match status" value="1"/>
</dbReference>
<evidence type="ECO:0000313" key="6">
    <source>
        <dbReference type="EMBL" id="WZN63289.1"/>
    </source>
</evidence>
<dbReference type="Pfam" id="PF00155">
    <property type="entry name" value="Aminotran_1_2"/>
    <property type="match status" value="1"/>
</dbReference>
<keyword evidence="3" id="KW-0808">Transferase</keyword>
<evidence type="ECO:0000313" key="7">
    <source>
        <dbReference type="Proteomes" id="UP001472866"/>
    </source>
</evidence>
<evidence type="ECO:0000256" key="3">
    <source>
        <dbReference type="ARBA" id="ARBA00022679"/>
    </source>
</evidence>
<evidence type="ECO:0000259" key="5">
    <source>
        <dbReference type="Pfam" id="PF00155"/>
    </source>
</evidence>
<sequence>MAAPDCGDAVLSKRAQLVAGKGAGGHVAEWKALLEEAERPVNVNLTQGFPDFEGSRTARFEAAEAIMRLESQRLNQYSPLVGLSSLMDSIANLYTRLWPKIGEMDAAKNVVVTTSGTEAISVAMQTLVSPGDEVILFEPFFPWYAPGVRLAGGEVKLVRLDMEDGFAIDRTRLLEAFDPKRTKMIVLNTPHNPTGRVLTREEVRSVHEVASTSEIGCVVFSDEAYEGQCWAPGGHEKVQTMVEDLNAEACARVKCLTMGTASKLCSLTGWRVGWLTGPKEIIKGAKAMHGYSTYCAPSPFQHGIAKALDGFEDLDPDTCFDGTGALMRANAEKVTSAMRAMGFKVYKPEGGYFVVADCSPLGFETNMEFCRTLLDECQVAVAPMNMFYGRPPEELSPSERCLVRLAICKTEPVIDEAIARMKKLKAAN</sequence>
<dbReference type="InterPro" id="IPR015424">
    <property type="entry name" value="PyrdxlP-dep_Trfase"/>
</dbReference>
<dbReference type="GO" id="GO:0005739">
    <property type="term" value="C:mitochondrion"/>
    <property type="evidence" value="ECO:0007669"/>
    <property type="project" value="TreeGrafter"/>
</dbReference>
<dbReference type="SUPFAM" id="SSF53383">
    <property type="entry name" value="PLP-dependent transferases"/>
    <property type="match status" value="1"/>
</dbReference>
<comment type="cofactor">
    <cofactor evidence="1">
        <name>pyridoxal 5'-phosphate</name>
        <dbReference type="ChEBI" id="CHEBI:597326"/>
    </cofactor>
</comment>
<feature type="domain" description="Aminotransferase class I/classII large" evidence="5">
    <location>
        <begin position="43"/>
        <end position="419"/>
    </location>
</feature>
<dbReference type="GO" id="GO:0016212">
    <property type="term" value="F:kynurenine-oxoglutarate transaminase activity"/>
    <property type="evidence" value="ECO:0007669"/>
    <property type="project" value="TreeGrafter"/>
</dbReference>
<accession>A0AAX4PC31</accession>
<proteinExistence type="predicted"/>
<dbReference type="Proteomes" id="UP001472866">
    <property type="component" value="Chromosome 07"/>
</dbReference>
<organism evidence="6 7">
    <name type="scientific">Chloropicon roscoffensis</name>
    <dbReference type="NCBI Taxonomy" id="1461544"/>
    <lineage>
        <taxon>Eukaryota</taxon>
        <taxon>Viridiplantae</taxon>
        <taxon>Chlorophyta</taxon>
        <taxon>Chloropicophyceae</taxon>
        <taxon>Chloropicales</taxon>
        <taxon>Chloropicaceae</taxon>
        <taxon>Chloropicon</taxon>
    </lineage>
</organism>
<keyword evidence="2 6" id="KW-0032">Aminotransferase</keyword>
<dbReference type="InterPro" id="IPR051326">
    <property type="entry name" value="Kynurenine-oxoglutarate_AT"/>
</dbReference>
<name>A0AAX4PC31_9CHLO</name>
<dbReference type="GO" id="GO:0030170">
    <property type="term" value="F:pyridoxal phosphate binding"/>
    <property type="evidence" value="ECO:0007669"/>
    <property type="project" value="InterPro"/>
</dbReference>
<keyword evidence="7" id="KW-1185">Reference proteome</keyword>
<dbReference type="InterPro" id="IPR004839">
    <property type="entry name" value="Aminotransferase_I/II_large"/>
</dbReference>